<proteinExistence type="predicted"/>
<name>A0AAN6U3M9_9PEZI</name>
<dbReference type="GeneID" id="87823320"/>
<organism evidence="1 2">
    <name type="scientific">Parathielavia appendiculata</name>
    <dbReference type="NCBI Taxonomy" id="2587402"/>
    <lineage>
        <taxon>Eukaryota</taxon>
        <taxon>Fungi</taxon>
        <taxon>Dikarya</taxon>
        <taxon>Ascomycota</taxon>
        <taxon>Pezizomycotina</taxon>
        <taxon>Sordariomycetes</taxon>
        <taxon>Sordariomycetidae</taxon>
        <taxon>Sordariales</taxon>
        <taxon>Chaetomiaceae</taxon>
        <taxon>Parathielavia</taxon>
    </lineage>
</organism>
<dbReference type="EMBL" id="MU853225">
    <property type="protein sequence ID" value="KAK4125579.1"/>
    <property type="molecule type" value="Genomic_DNA"/>
</dbReference>
<comment type="caution">
    <text evidence="1">The sequence shown here is derived from an EMBL/GenBank/DDBJ whole genome shotgun (WGS) entry which is preliminary data.</text>
</comment>
<accession>A0AAN6U3M9</accession>
<dbReference type="Proteomes" id="UP001302602">
    <property type="component" value="Unassembled WGS sequence"/>
</dbReference>
<keyword evidence="2" id="KW-1185">Reference proteome</keyword>
<gene>
    <name evidence="1" type="ORF">N657DRAFT_271364</name>
</gene>
<sequence length="150" mass="16358">MRGFHENAESNTCSQPQHALGGRRQYFLRSGPPSHQMCQAPRVLHSTADLANSLCTLNKSLKSASAGGSERDLSGYGRDKLYRAASQHRVLSNEWISRGPGRSEPTSDGPARLCDPMQSRCGCQVSVLSPSARLIEEDLICRLSECVILS</sequence>
<reference evidence="1" key="1">
    <citation type="journal article" date="2023" name="Mol. Phylogenet. Evol.">
        <title>Genome-scale phylogeny and comparative genomics of the fungal order Sordariales.</title>
        <authorList>
            <person name="Hensen N."/>
            <person name="Bonometti L."/>
            <person name="Westerberg I."/>
            <person name="Brannstrom I.O."/>
            <person name="Guillou S."/>
            <person name="Cros-Aarteil S."/>
            <person name="Calhoun S."/>
            <person name="Haridas S."/>
            <person name="Kuo A."/>
            <person name="Mondo S."/>
            <person name="Pangilinan J."/>
            <person name="Riley R."/>
            <person name="LaButti K."/>
            <person name="Andreopoulos B."/>
            <person name="Lipzen A."/>
            <person name="Chen C."/>
            <person name="Yan M."/>
            <person name="Daum C."/>
            <person name="Ng V."/>
            <person name="Clum A."/>
            <person name="Steindorff A."/>
            <person name="Ohm R.A."/>
            <person name="Martin F."/>
            <person name="Silar P."/>
            <person name="Natvig D.O."/>
            <person name="Lalanne C."/>
            <person name="Gautier V."/>
            <person name="Ament-Velasquez S.L."/>
            <person name="Kruys A."/>
            <person name="Hutchinson M.I."/>
            <person name="Powell A.J."/>
            <person name="Barry K."/>
            <person name="Miller A.N."/>
            <person name="Grigoriev I.V."/>
            <person name="Debuchy R."/>
            <person name="Gladieux P."/>
            <person name="Hiltunen Thoren M."/>
            <person name="Johannesson H."/>
        </authorList>
    </citation>
    <scope>NUCLEOTIDE SEQUENCE</scope>
    <source>
        <strain evidence="1">CBS 731.68</strain>
    </source>
</reference>
<reference evidence="1" key="2">
    <citation type="submission" date="2023-05" db="EMBL/GenBank/DDBJ databases">
        <authorList>
            <consortium name="Lawrence Berkeley National Laboratory"/>
            <person name="Steindorff A."/>
            <person name="Hensen N."/>
            <person name="Bonometti L."/>
            <person name="Westerberg I."/>
            <person name="Brannstrom I.O."/>
            <person name="Guillou S."/>
            <person name="Cros-Aarteil S."/>
            <person name="Calhoun S."/>
            <person name="Haridas S."/>
            <person name="Kuo A."/>
            <person name="Mondo S."/>
            <person name="Pangilinan J."/>
            <person name="Riley R."/>
            <person name="Labutti K."/>
            <person name="Andreopoulos B."/>
            <person name="Lipzen A."/>
            <person name="Chen C."/>
            <person name="Yanf M."/>
            <person name="Daum C."/>
            <person name="Ng V."/>
            <person name="Clum A."/>
            <person name="Ohm R."/>
            <person name="Martin F."/>
            <person name="Silar P."/>
            <person name="Natvig D."/>
            <person name="Lalanne C."/>
            <person name="Gautier V."/>
            <person name="Ament-Velasquez S.L."/>
            <person name="Kruys A."/>
            <person name="Hutchinson M.I."/>
            <person name="Powell A.J."/>
            <person name="Barry K."/>
            <person name="Miller A.N."/>
            <person name="Grigoriev I.V."/>
            <person name="Debuchy R."/>
            <person name="Gladieux P."/>
            <person name="Thoren M.H."/>
            <person name="Johannesson H."/>
        </authorList>
    </citation>
    <scope>NUCLEOTIDE SEQUENCE</scope>
    <source>
        <strain evidence="1">CBS 731.68</strain>
    </source>
</reference>
<dbReference type="RefSeq" id="XP_062649350.1">
    <property type="nucleotide sequence ID" value="XM_062786552.1"/>
</dbReference>
<protein>
    <submittedName>
        <fullName evidence="1">Uncharacterized protein</fullName>
    </submittedName>
</protein>
<evidence type="ECO:0000313" key="2">
    <source>
        <dbReference type="Proteomes" id="UP001302602"/>
    </source>
</evidence>
<evidence type="ECO:0000313" key="1">
    <source>
        <dbReference type="EMBL" id="KAK4125579.1"/>
    </source>
</evidence>
<dbReference type="AlphaFoldDB" id="A0AAN6U3M9"/>